<accession>A0A8H6YCM0</accession>
<organism evidence="3 4">
    <name type="scientific">Mycena sanguinolenta</name>
    <dbReference type="NCBI Taxonomy" id="230812"/>
    <lineage>
        <taxon>Eukaryota</taxon>
        <taxon>Fungi</taxon>
        <taxon>Dikarya</taxon>
        <taxon>Basidiomycota</taxon>
        <taxon>Agaricomycotina</taxon>
        <taxon>Agaricomycetes</taxon>
        <taxon>Agaricomycetidae</taxon>
        <taxon>Agaricales</taxon>
        <taxon>Marasmiineae</taxon>
        <taxon>Mycenaceae</taxon>
        <taxon>Mycena</taxon>
    </lineage>
</organism>
<dbReference type="Proteomes" id="UP000623467">
    <property type="component" value="Unassembled WGS sequence"/>
</dbReference>
<evidence type="ECO:0000256" key="1">
    <source>
        <dbReference type="SAM" id="MobiDB-lite"/>
    </source>
</evidence>
<proteinExistence type="predicted"/>
<feature type="compositionally biased region" description="Polar residues" evidence="1">
    <location>
        <begin position="79"/>
        <end position="95"/>
    </location>
</feature>
<feature type="region of interest" description="Disordered" evidence="1">
    <location>
        <begin position="61"/>
        <end position="95"/>
    </location>
</feature>
<evidence type="ECO:0000256" key="2">
    <source>
        <dbReference type="SAM" id="SignalP"/>
    </source>
</evidence>
<gene>
    <name evidence="3" type="ORF">MSAN_01201000</name>
</gene>
<name>A0A8H6YCM0_9AGAR</name>
<evidence type="ECO:0000313" key="4">
    <source>
        <dbReference type="Proteomes" id="UP000623467"/>
    </source>
</evidence>
<protein>
    <submittedName>
        <fullName evidence="3">Uncharacterized protein</fullName>
    </submittedName>
</protein>
<feature type="signal peptide" evidence="2">
    <location>
        <begin position="1"/>
        <end position="25"/>
    </location>
</feature>
<evidence type="ECO:0000313" key="3">
    <source>
        <dbReference type="EMBL" id="KAF7358623.1"/>
    </source>
</evidence>
<dbReference type="AlphaFoldDB" id="A0A8H6YCM0"/>
<keyword evidence="4" id="KW-1185">Reference proteome</keyword>
<feature type="chain" id="PRO_5034024670" evidence="2">
    <location>
        <begin position="26"/>
        <end position="95"/>
    </location>
</feature>
<keyword evidence="2" id="KW-0732">Signal</keyword>
<dbReference type="EMBL" id="JACAZH010000009">
    <property type="protein sequence ID" value="KAF7358623.1"/>
    <property type="molecule type" value="Genomic_DNA"/>
</dbReference>
<dbReference type="OrthoDB" id="444631at2759"/>
<sequence>MPFSGIVEVCLSLIVANIPVIITAAIDIVGQPEPGVTAEFSTIFWLGTNGTVQLQTVGQRHPHDVALPPAESAGDLEPASNSQKFQSYSYDTASS</sequence>
<comment type="caution">
    <text evidence="3">The sequence shown here is derived from an EMBL/GenBank/DDBJ whole genome shotgun (WGS) entry which is preliminary data.</text>
</comment>
<reference evidence="3" key="1">
    <citation type="submission" date="2020-05" db="EMBL/GenBank/DDBJ databases">
        <title>Mycena genomes resolve the evolution of fungal bioluminescence.</title>
        <authorList>
            <person name="Tsai I.J."/>
        </authorList>
    </citation>
    <scope>NUCLEOTIDE SEQUENCE</scope>
    <source>
        <strain evidence="3">160909Yilan</strain>
    </source>
</reference>